<accession>A0A1H1TR70</accession>
<sequence>MKHKKGSDKHAMIVKFTEEALRLGGGVSDNQRHFIKVAIAHGKTMEPAGRLAGGQ</sequence>
<keyword evidence="2" id="KW-1185">Reference proteome</keyword>
<dbReference type="AlphaFoldDB" id="A0A1H1TR70"/>
<dbReference type="Proteomes" id="UP000243359">
    <property type="component" value="Chromosome I"/>
</dbReference>
<gene>
    <name evidence="1" type="ORF">SAMN05216221_2232</name>
</gene>
<name>A0A1H1TR70_9PSED</name>
<reference evidence="2" key="1">
    <citation type="submission" date="2016-10" db="EMBL/GenBank/DDBJ databases">
        <authorList>
            <person name="Varghese N."/>
            <person name="Submissions S."/>
        </authorList>
    </citation>
    <scope>NUCLEOTIDE SEQUENCE [LARGE SCALE GENOMIC DNA]</scope>
    <source>
        <strain evidence="2">KCTC 32247</strain>
    </source>
</reference>
<dbReference type="RefSeq" id="WP_172830782.1">
    <property type="nucleotide sequence ID" value="NZ_LT629751.1"/>
</dbReference>
<evidence type="ECO:0000313" key="2">
    <source>
        <dbReference type="Proteomes" id="UP000243359"/>
    </source>
</evidence>
<proteinExistence type="predicted"/>
<evidence type="ECO:0000313" key="1">
    <source>
        <dbReference type="EMBL" id="SDS62426.1"/>
    </source>
</evidence>
<dbReference type="EMBL" id="LT629751">
    <property type="protein sequence ID" value="SDS62426.1"/>
    <property type="molecule type" value="Genomic_DNA"/>
</dbReference>
<organism evidence="1 2">
    <name type="scientific">Pseudomonas oryzae</name>
    <dbReference type="NCBI Taxonomy" id="1392877"/>
    <lineage>
        <taxon>Bacteria</taxon>
        <taxon>Pseudomonadati</taxon>
        <taxon>Pseudomonadota</taxon>
        <taxon>Gammaproteobacteria</taxon>
        <taxon>Pseudomonadales</taxon>
        <taxon>Pseudomonadaceae</taxon>
        <taxon>Pseudomonas</taxon>
    </lineage>
</organism>
<protein>
    <submittedName>
        <fullName evidence="1">Uncharacterized protein</fullName>
    </submittedName>
</protein>